<feature type="region of interest" description="Disordered" evidence="1">
    <location>
        <begin position="26"/>
        <end position="58"/>
    </location>
</feature>
<feature type="compositionally biased region" description="Polar residues" evidence="1">
    <location>
        <begin position="26"/>
        <end position="45"/>
    </location>
</feature>
<keyword evidence="2" id="KW-1133">Transmembrane helix</keyword>
<evidence type="ECO:0000256" key="1">
    <source>
        <dbReference type="SAM" id="MobiDB-lite"/>
    </source>
</evidence>
<evidence type="ECO:0000256" key="2">
    <source>
        <dbReference type="SAM" id="Phobius"/>
    </source>
</evidence>
<keyword evidence="4" id="KW-1185">Reference proteome</keyword>
<organism evidence="3 4">
    <name type="scientific">Rosa chinensis</name>
    <name type="common">China rose</name>
    <dbReference type="NCBI Taxonomy" id="74649"/>
    <lineage>
        <taxon>Eukaryota</taxon>
        <taxon>Viridiplantae</taxon>
        <taxon>Streptophyta</taxon>
        <taxon>Embryophyta</taxon>
        <taxon>Tracheophyta</taxon>
        <taxon>Spermatophyta</taxon>
        <taxon>Magnoliopsida</taxon>
        <taxon>eudicotyledons</taxon>
        <taxon>Gunneridae</taxon>
        <taxon>Pentapetalae</taxon>
        <taxon>rosids</taxon>
        <taxon>fabids</taxon>
        <taxon>Rosales</taxon>
        <taxon>Rosaceae</taxon>
        <taxon>Rosoideae</taxon>
        <taxon>Rosoideae incertae sedis</taxon>
        <taxon>Rosa</taxon>
    </lineage>
</organism>
<dbReference type="PANTHER" id="PTHR31170:SF17">
    <property type="match status" value="1"/>
</dbReference>
<dbReference type="AlphaFoldDB" id="A0A2P6S0S7"/>
<dbReference type="OrthoDB" id="1862127at2759"/>
<dbReference type="InterPro" id="IPR004158">
    <property type="entry name" value="DUF247_pln"/>
</dbReference>
<evidence type="ECO:0000313" key="3">
    <source>
        <dbReference type="EMBL" id="PRQ52288.1"/>
    </source>
</evidence>
<reference evidence="3 4" key="1">
    <citation type="journal article" date="2018" name="Nat. Genet.">
        <title>The Rosa genome provides new insights in the design of modern roses.</title>
        <authorList>
            <person name="Bendahmane M."/>
        </authorList>
    </citation>
    <scope>NUCLEOTIDE SEQUENCE [LARGE SCALE GENOMIC DNA]</scope>
    <source>
        <strain evidence="4">cv. Old Blush</strain>
    </source>
</reference>
<proteinExistence type="predicted"/>
<protein>
    <submittedName>
        <fullName evidence="3">Uncharacterized protein</fullName>
    </submittedName>
</protein>
<dbReference type="PANTHER" id="PTHR31170">
    <property type="entry name" value="BNAC04G53230D PROTEIN"/>
    <property type="match status" value="1"/>
</dbReference>
<keyword evidence="2" id="KW-0812">Transmembrane</keyword>
<dbReference type="Pfam" id="PF03140">
    <property type="entry name" value="DUF247"/>
    <property type="match status" value="1"/>
</dbReference>
<dbReference type="OMA" id="GIMAKIW"/>
<sequence>MTESNVNEHYLIEIKEEEASVIAENNVKNQTSSGNQNEESVNIASSIRRKLPSKAPSPPSTCIYRVPDALKKLHENDFVPSLVSIGPFHHGTKNLQAMEEFKLWYLHQLLDRKPNLETKLEHIVEKIRSMEDYCRECYNEKLDHLSSEAFVEMMVVDGCFILEYYRKRKGEVPADADDPLFNISLAMSPTLTSDLVMLENQLPWRVLDCLFQLTKVPNGMYKSLSELTRSCLPIRGSMSDDHLEQTLESRHLLDNVRILSAELDKKEEIMPFWDSMPSASQLQQIGVIFQPNRNNININITFLEGVMEIAPITIQGDNPVFRNLIALEQCESGPHKYQISTYARALGDLIKSSKDVEFLMEKEIIHTSLNKEDIADFFNNICNGFATSSCCKSCWQVSLTVRQYYKQHWLQRLIVYIKHNYLYNPSSIWSVSNAIVLIIVLTVLQTIYSVLSYYKS</sequence>
<comment type="caution">
    <text evidence="3">The sequence shown here is derived from an EMBL/GenBank/DDBJ whole genome shotgun (WGS) entry which is preliminary data.</text>
</comment>
<dbReference type="STRING" id="74649.A0A2P6S0S7"/>
<keyword evidence="2" id="KW-0472">Membrane</keyword>
<name>A0A2P6S0S7_ROSCH</name>
<evidence type="ECO:0000313" key="4">
    <source>
        <dbReference type="Proteomes" id="UP000238479"/>
    </source>
</evidence>
<dbReference type="Gramene" id="PRQ52288">
    <property type="protein sequence ID" value="PRQ52288"/>
    <property type="gene ID" value="RchiOBHm_Chr2g0153821"/>
</dbReference>
<gene>
    <name evidence="3" type="ORF">RchiOBHm_Chr2g0153821</name>
</gene>
<dbReference type="EMBL" id="PDCK01000040">
    <property type="protein sequence ID" value="PRQ52288.1"/>
    <property type="molecule type" value="Genomic_DNA"/>
</dbReference>
<feature type="transmembrane region" description="Helical" evidence="2">
    <location>
        <begin position="428"/>
        <end position="451"/>
    </location>
</feature>
<dbReference type="Proteomes" id="UP000238479">
    <property type="component" value="Chromosome 2"/>
</dbReference>
<accession>A0A2P6S0S7</accession>